<sequence>MVWAEVYVTSRTPLLVVEKGAKINPDFYLEEVLSKKLSSWSREHSKNLIQLLHKFKKVQRWFCGNLPDFIDANKWPANSPDLNVLEYSAWTTLGEEACAKRNGSVDALKSSLKKVWKEFPQKTLRAAVESYPKRLKAVIRTKGGHID</sequence>
<dbReference type="Gene3D" id="3.30.420.10">
    <property type="entry name" value="Ribonuclease H-like superfamily/Ribonuclease H"/>
    <property type="match status" value="1"/>
</dbReference>
<reference evidence="1 2" key="1">
    <citation type="submission" date="2013-12" db="EMBL/GenBank/DDBJ databases">
        <title>Draft genome of the parsitic nematode Ancylostoma duodenale.</title>
        <authorList>
            <person name="Mitreva M."/>
        </authorList>
    </citation>
    <scope>NUCLEOTIDE SEQUENCE [LARGE SCALE GENOMIC DNA]</scope>
    <source>
        <strain evidence="1 2">Zhejiang</strain>
    </source>
</reference>
<accession>A0A0C2CU55</accession>
<protein>
    <submittedName>
        <fullName evidence="1">Uncharacterized protein</fullName>
    </submittedName>
</protein>
<dbReference type="PANTHER" id="PTHR46068">
    <property type="entry name" value="PROTEIN CBG27172"/>
    <property type="match status" value="1"/>
</dbReference>
<name>A0A0C2CU55_9BILA</name>
<dbReference type="EMBL" id="KN741485">
    <property type="protein sequence ID" value="KIH53327.1"/>
    <property type="molecule type" value="Genomic_DNA"/>
</dbReference>
<dbReference type="AlphaFoldDB" id="A0A0C2CU55"/>
<proteinExistence type="predicted"/>
<evidence type="ECO:0000313" key="2">
    <source>
        <dbReference type="Proteomes" id="UP000054047"/>
    </source>
</evidence>
<evidence type="ECO:0000313" key="1">
    <source>
        <dbReference type="EMBL" id="KIH53327.1"/>
    </source>
</evidence>
<dbReference type="OrthoDB" id="7951431at2759"/>
<dbReference type="GO" id="GO:0003676">
    <property type="term" value="F:nucleic acid binding"/>
    <property type="evidence" value="ECO:0007669"/>
    <property type="project" value="InterPro"/>
</dbReference>
<dbReference type="Proteomes" id="UP000054047">
    <property type="component" value="Unassembled WGS sequence"/>
</dbReference>
<dbReference type="PANTHER" id="PTHR46068:SF1">
    <property type="entry name" value="TRANSPOSASE IS30-LIKE HTH DOMAIN-CONTAINING PROTEIN"/>
    <property type="match status" value="1"/>
</dbReference>
<organism evidence="1 2">
    <name type="scientific">Ancylostoma duodenale</name>
    <dbReference type="NCBI Taxonomy" id="51022"/>
    <lineage>
        <taxon>Eukaryota</taxon>
        <taxon>Metazoa</taxon>
        <taxon>Ecdysozoa</taxon>
        <taxon>Nematoda</taxon>
        <taxon>Chromadorea</taxon>
        <taxon>Rhabditida</taxon>
        <taxon>Rhabditina</taxon>
        <taxon>Rhabditomorpha</taxon>
        <taxon>Strongyloidea</taxon>
        <taxon>Ancylostomatidae</taxon>
        <taxon>Ancylostomatinae</taxon>
        <taxon>Ancylostoma</taxon>
    </lineage>
</organism>
<gene>
    <name evidence="1" type="ORF">ANCDUO_16547</name>
</gene>
<keyword evidence="2" id="KW-1185">Reference proteome</keyword>
<dbReference type="InterPro" id="IPR036397">
    <property type="entry name" value="RNaseH_sf"/>
</dbReference>